<name>A0A0A8Y8G3_ARUDO</name>
<accession>A0A0A8Y8G3</accession>
<sequence length="15" mass="1667">MLAWGLGDVRDSSFI</sequence>
<proteinExistence type="predicted"/>
<dbReference type="EMBL" id="GBRH01277848">
    <property type="protein sequence ID" value="JAD20047.1"/>
    <property type="molecule type" value="Transcribed_RNA"/>
</dbReference>
<organism evidence="1">
    <name type="scientific">Arundo donax</name>
    <name type="common">Giant reed</name>
    <name type="synonym">Donax arundinaceus</name>
    <dbReference type="NCBI Taxonomy" id="35708"/>
    <lineage>
        <taxon>Eukaryota</taxon>
        <taxon>Viridiplantae</taxon>
        <taxon>Streptophyta</taxon>
        <taxon>Embryophyta</taxon>
        <taxon>Tracheophyta</taxon>
        <taxon>Spermatophyta</taxon>
        <taxon>Magnoliopsida</taxon>
        <taxon>Liliopsida</taxon>
        <taxon>Poales</taxon>
        <taxon>Poaceae</taxon>
        <taxon>PACMAD clade</taxon>
        <taxon>Arundinoideae</taxon>
        <taxon>Arundineae</taxon>
        <taxon>Arundo</taxon>
    </lineage>
</organism>
<reference evidence="1" key="1">
    <citation type="submission" date="2014-09" db="EMBL/GenBank/DDBJ databases">
        <authorList>
            <person name="Magalhaes I.L.F."/>
            <person name="Oliveira U."/>
            <person name="Santos F.R."/>
            <person name="Vidigal T.H.D.A."/>
            <person name="Brescovit A.D."/>
            <person name="Santos A.J."/>
        </authorList>
    </citation>
    <scope>NUCLEOTIDE SEQUENCE</scope>
    <source>
        <tissue evidence="1">Shoot tissue taken approximately 20 cm above the soil surface</tissue>
    </source>
</reference>
<reference evidence="1" key="2">
    <citation type="journal article" date="2015" name="Data Brief">
        <title>Shoot transcriptome of the giant reed, Arundo donax.</title>
        <authorList>
            <person name="Barrero R.A."/>
            <person name="Guerrero F.D."/>
            <person name="Moolhuijzen P."/>
            <person name="Goolsby J.A."/>
            <person name="Tidwell J."/>
            <person name="Bellgard S.E."/>
            <person name="Bellgard M.I."/>
        </authorList>
    </citation>
    <scope>NUCLEOTIDE SEQUENCE</scope>
    <source>
        <tissue evidence="1">Shoot tissue taken approximately 20 cm above the soil surface</tissue>
    </source>
</reference>
<protein>
    <submittedName>
        <fullName evidence="1">Uncharacterized protein</fullName>
    </submittedName>
</protein>
<evidence type="ECO:0000313" key="1">
    <source>
        <dbReference type="EMBL" id="JAD20047.1"/>
    </source>
</evidence>